<proteinExistence type="predicted"/>
<dbReference type="KEGG" id="sper:EW093_03675"/>
<dbReference type="Proteomes" id="UP000323824">
    <property type="component" value="Chromosome"/>
</dbReference>
<dbReference type="AlphaFoldDB" id="A0A5C1Q746"/>
<dbReference type="PROSITE" id="PS51257">
    <property type="entry name" value="PROKAR_LIPOPROTEIN"/>
    <property type="match status" value="1"/>
</dbReference>
<evidence type="ECO:0008006" key="3">
    <source>
        <dbReference type="Google" id="ProtNLM"/>
    </source>
</evidence>
<name>A0A5C1Q746_9SPIO</name>
<dbReference type="InterPro" id="IPR011990">
    <property type="entry name" value="TPR-like_helical_dom_sf"/>
</dbReference>
<protein>
    <recommendedName>
        <fullName evidence="3">Tetratricopeptide repeat protein</fullName>
    </recommendedName>
</protein>
<evidence type="ECO:0000313" key="1">
    <source>
        <dbReference type="EMBL" id="QEN03835.1"/>
    </source>
</evidence>
<keyword evidence="2" id="KW-1185">Reference proteome</keyword>
<reference evidence="1 2" key="2">
    <citation type="submission" date="2019-09" db="EMBL/GenBank/DDBJ databases">
        <title>Complete Genome Sequence and Methylome Analysis of free living Spirochaetas.</title>
        <authorList>
            <person name="Leshcheva N."/>
            <person name="Mikheeva N."/>
        </authorList>
    </citation>
    <scope>NUCLEOTIDE SEQUENCE [LARGE SCALE GENOMIC DNA]</scope>
    <source>
        <strain evidence="1 2">P</strain>
    </source>
</reference>
<dbReference type="EMBL" id="CP035807">
    <property type="protein sequence ID" value="QEN03835.1"/>
    <property type="molecule type" value="Genomic_DNA"/>
</dbReference>
<dbReference type="Gene3D" id="1.25.40.10">
    <property type="entry name" value="Tetratricopeptide repeat domain"/>
    <property type="match status" value="1"/>
</dbReference>
<evidence type="ECO:0000313" key="2">
    <source>
        <dbReference type="Proteomes" id="UP000323824"/>
    </source>
</evidence>
<reference evidence="1 2" key="1">
    <citation type="submission" date="2019-02" db="EMBL/GenBank/DDBJ databases">
        <authorList>
            <person name="Fomenkov A."/>
            <person name="Dubinina G."/>
            <person name="Grabovich M."/>
            <person name="Vincze T."/>
            <person name="Roberts R.J."/>
        </authorList>
    </citation>
    <scope>NUCLEOTIDE SEQUENCE [LARGE SCALE GENOMIC DNA]</scope>
    <source>
        <strain evidence="1 2">P</strain>
    </source>
</reference>
<sequence length="362" mass="41987">MRIILTTLKLDLKILDKLIIILSIFLSSCQTLEIVDISSELEPFENLDVKEYLIPELQRVDTLTLVISNSFYRPELIKPKDYLLPVLDFKKLFVVSESIPFNSYKAKEFSLPPMEIEIVPKETLVANNPDITKPKVVTSKPVITKPKVVTNKPVITKPTVVTSKPVITKPKVETNKPVITKPVESTRFLDEMDVLVGKSFTIEMDQTGWLYETTLKDLYFENKFYTNDKVLFEFTPQKLGEYLISFVKYTGDSKKYTRVKVNAVVDSPNTIKEENNIVIMPDNIVENLSEKRVLEKALEDLSSYDNPDEIYYKLGLIYFDEGILKKSKELFEYIYDNYPLSIYYEDAKIKMEYIIDNFLKVR</sequence>
<dbReference type="RefSeq" id="WP_149567093.1">
    <property type="nucleotide sequence ID" value="NZ_CP035807.1"/>
</dbReference>
<gene>
    <name evidence="1" type="ORF">EW093_03675</name>
</gene>
<organism evidence="1 2">
    <name type="scientific">Thiospirochaeta perfilievii</name>
    <dbReference type="NCBI Taxonomy" id="252967"/>
    <lineage>
        <taxon>Bacteria</taxon>
        <taxon>Pseudomonadati</taxon>
        <taxon>Spirochaetota</taxon>
        <taxon>Spirochaetia</taxon>
        <taxon>Spirochaetales</taxon>
        <taxon>Spirochaetaceae</taxon>
        <taxon>Thiospirochaeta</taxon>
    </lineage>
</organism>
<accession>A0A5C1Q746</accession>